<dbReference type="EC" id="4.2.1.151" evidence="4"/>
<evidence type="ECO:0000256" key="4">
    <source>
        <dbReference type="HAMAP-Rule" id="MF_00995"/>
    </source>
</evidence>
<dbReference type="CDD" id="cd13634">
    <property type="entry name" value="PBP2_Sco4506"/>
    <property type="match status" value="1"/>
</dbReference>
<dbReference type="AlphaFoldDB" id="A0A841TCL1"/>
<keyword evidence="6" id="KW-1185">Reference proteome</keyword>
<comment type="similarity">
    <text evidence="4">Belongs to the MqnA/MqnD family. MqnA subfamily.</text>
</comment>
<evidence type="ECO:0000256" key="3">
    <source>
        <dbReference type="ARBA" id="ARBA00023239"/>
    </source>
</evidence>
<dbReference type="PANTHER" id="PTHR37690:SF1">
    <property type="entry name" value="CHORISMATE DEHYDRATASE"/>
    <property type="match status" value="1"/>
</dbReference>
<dbReference type="Proteomes" id="UP000574133">
    <property type="component" value="Unassembled WGS sequence"/>
</dbReference>
<organism evidence="5 6">
    <name type="scientific">Cohnella lubricantis</name>
    <dbReference type="NCBI Taxonomy" id="2163172"/>
    <lineage>
        <taxon>Bacteria</taxon>
        <taxon>Bacillati</taxon>
        <taxon>Bacillota</taxon>
        <taxon>Bacilli</taxon>
        <taxon>Bacillales</taxon>
        <taxon>Paenibacillaceae</taxon>
        <taxon>Cohnella</taxon>
    </lineage>
</organism>
<dbReference type="SUPFAM" id="SSF53850">
    <property type="entry name" value="Periplasmic binding protein-like II"/>
    <property type="match status" value="1"/>
</dbReference>
<dbReference type="Gene3D" id="3.40.190.10">
    <property type="entry name" value="Periplasmic binding protein-like II"/>
    <property type="match status" value="2"/>
</dbReference>
<dbReference type="RefSeq" id="WP_185179020.1">
    <property type="nucleotide sequence ID" value="NZ_CBCSEP010000007.1"/>
</dbReference>
<evidence type="ECO:0000256" key="2">
    <source>
        <dbReference type="ARBA" id="ARBA00022428"/>
    </source>
</evidence>
<name>A0A841TCL1_9BACL</name>
<gene>
    <name evidence="4" type="primary">mqnA</name>
    <name evidence="5" type="ORF">H4Q31_10465</name>
</gene>
<sequence>MTKADATRPIRFGRIDYTNVWPVFHYFDPAKLRSNTELVYGMPAELNRQLRAGEIDISAVSSFAYGLNADDYLLLPDLSVSALGEVQSLLLFLKSPLEKVLSGKIALTTTSATTVNLLKIVMKKFLGGDPEYVTTEPDLERMLETADAALLIGDHAIRASWRDHGYRVLDLGDLWRQWTGQWMTFAVWAVRREAAERYPEAIGEIYRALVDSKRQSAADPVPLIQEAERRIGGTASYWRGYFGGLCHDFGAEQREGLSLYFQYAKELGLMDKSVRLADWSEASARV</sequence>
<protein>
    <recommendedName>
        <fullName evidence="4">Chorismate dehydratase</fullName>
        <ecNumber evidence="4">4.2.1.151</ecNumber>
    </recommendedName>
    <alternativeName>
        <fullName evidence="4">Menaquinone biosynthetic enzyme MqnA</fullName>
    </alternativeName>
</protein>
<evidence type="ECO:0000313" key="5">
    <source>
        <dbReference type="EMBL" id="MBB6677749.1"/>
    </source>
</evidence>
<comment type="catalytic activity">
    <reaction evidence="4">
        <text>chorismate = 3-[(1-carboxyvinyl)-oxy]benzoate + H2O</text>
        <dbReference type="Rhea" id="RHEA:40051"/>
        <dbReference type="ChEBI" id="CHEBI:15377"/>
        <dbReference type="ChEBI" id="CHEBI:29748"/>
        <dbReference type="ChEBI" id="CHEBI:76981"/>
        <dbReference type="EC" id="4.2.1.151"/>
    </reaction>
</comment>
<dbReference type="PANTHER" id="PTHR37690">
    <property type="entry name" value="CHORISMATE DEHYDRATASE"/>
    <property type="match status" value="1"/>
</dbReference>
<proteinExistence type="inferred from homology"/>
<accession>A0A841TCL1</accession>
<keyword evidence="3 4" id="KW-0456">Lyase</keyword>
<reference evidence="5 6" key="1">
    <citation type="submission" date="2020-08" db="EMBL/GenBank/DDBJ databases">
        <title>Cohnella phylogeny.</title>
        <authorList>
            <person name="Dunlap C."/>
        </authorList>
    </citation>
    <scope>NUCLEOTIDE SEQUENCE [LARGE SCALE GENOMIC DNA]</scope>
    <source>
        <strain evidence="5 6">DSM 103658</strain>
    </source>
</reference>
<comment type="caution">
    <text evidence="5">The sequence shown here is derived from an EMBL/GenBank/DDBJ whole genome shotgun (WGS) entry which is preliminary data.</text>
</comment>
<dbReference type="EMBL" id="JACJVN010000034">
    <property type="protein sequence ID" value="MBB6677749.1"/>
    <property type="molecule type" value="Genomic_DNA"/>
</dbReference>
<evidence type="ECO:0000313" key="6">
    <source>
        <dbReference type="Proteomes" id="UP000574133"/>
    </source>
</evidence>
<dbReference type="Pfam" id="PF02621">
    <property type="entry name" value="VitK2_biosynth"/>
    <property type="match status" value="1"/>
</dbReference>
<comment type="pathway">
    <text evidence="1 4">Quinol/quinone metabolism; menaquinone biosynthesis.</text>
</comment>
<dbReference type="GO" id="GO:0016836">
    <property type="term" value="F:hydro-lyase activity"/>
    <property type="evidence" value="ECO:0007669"/>
    <property type="project" value="UniProtKB-UniRule"/>
</dbReference>
<evidence type="ECO:0000256" key="1">
    <source>
        <dbReference type="ARBA" id="ARBA00004863"/>
    </source>
</evidence>
<dbReference type="HAMAP" id="MF_00995">
    <property type="entry name" value="MqnA"/>
    <property type="match status" value="1"/>
</dbReference>
<comment type="function">
    <text evidence="4">Catalyzes the dehydration of chorismate into 3-[(1-carboxyvinyl)oxy]benzoate, a step in the biosynthesis of menaquinone (MK, vitamin K2).</text>
</comment>
<dbReference type="InterPro" id="IPR003773">
    <property type="entry name" value="Menaquinone_biosynth"/>
</dbReference>
<dbReference type="InterPro" id="IPR030868">
    <property type="entry name" value="MqnA"/>
</dbReference>
<dbReference type="GO" id="GO:0009234">
    <property type="term" value="P:menaquinone biosynthetic process"/>
    <property type="evidence" value="ECO:0007669"/>
    <property type="project" value="UniProtKB-UniRule"/>
</dbReference>
<keyword evidence="2 4" id="KW-0474">Menaquinone biosynthesis</keyword>
<dbReference type="UniPathway" id="UPA00079"/>